<protein>
    <submittedName>
        <fullName evidence="2">Uncharacterized protein</fullName>
    </submittedName>
</protein>
<evidence type="ECO:0000313" key="2">
    <source>
        <dbReference type="EMBL" id="MBO4208874.1"/>
    </source>
</evidence>
<name>A0ABS3VWF9_MICEH</name>
<evidence type="ECO:0000313" key="3">
    <source>
        <dbReference type="Proteomes" id="UP000823521"/>
    </source>
</evidence>
<keyword evidence="1" id="KW-0732">Signal</keyword>
<reference evidence="2 3" key="1">
    <citation type="submission" date="2019-12" db="EMBL/GenBank/DDBJ databases">
        <title>Whole genome sequencing of endophytic Actinobacterium Micromonospora sp. MPMI6T.</title>
        <authorList>
            <person name="Evv R."/>
            <person name="Podile A.R."/>
        </authorList>
    </citation>
    <scope>NUCLEOTIDE SEQUENCE [LARGE SCALE GENOMIC DNA]</scope>
    <source>
        <strain evidence="2 3">MPMI6</strain>
    </source>
</reference>
<comment type="caution">
    <text evidence="2">The sequence shown here is derived from an EMBL/GenBank/DDBJ whole genome shotgun (WGS) entry which is preliminary data.</text>
</comment>
<keyword evidence="3" id="KW-1185">Reference proteome</keyword>
<organism evidence="2 3">
    <name type="scientific">Micromonospora echinofusca</name>
    <dbReference type="NCBI Taxonomy" id="47858"/>
    <lineage>
        <taxon>Bacteria</taxon>
        <taxon>Bacillati</taxon>
        <taxon>Actinomycetota</taxon>
        <taxon>Actinomycetes</taxon>
        <taxon>Micromonosporales</taxon>
        <taxon>Micromonosporaceae</taxon>
        <taxon>Micromonospora</taxon>
    </lineage>
</organism>
<accession>A0ABS3VWF9</accession>
<gene>
    <name evidence="2" type="ORF">GSF22_23120</name>
</gene>
<sequence length="175" mass="18397">MKLRQLSFIAALLTAAAIAGSGGNPGPTAAPPLDAAVPEVIDLDGLGPVEFGDTEQELARRGVLEPEAPCGPGLAGLDRVSPIFADERLVLLWASPPMRTPEGVTVGTPVSRVRAAYPDATGLSAPAGTYRFDGLLARDGDRAYLFLHDGRTVRKTIAGYAEHARRLFDEGYSPC</sequence>
<feature type="chain" id="PRO_5046110545" evidence="1">
    <location>
        <begin position="22"/>
        <end position="175"/>
    </location>
</feature>
<proteinExistence type="predicted"/>
<dbReference type="Proteomes" id="UP000823521">
    <property type="component" value="Unassembled WGS sequence"/>
</dbReference>
<dbReference type="EMBL" id="WVUH01000238">
    <property type="protein sequence ID" value="MBO4208874.1"/>
    <property type="molecule type" value="Genomic_DNA"/>
</dbReference>
<evidence type="ECO:0000256" key="1">
    <source>
        <dbReference type="SAM" id="SignalP"/>
    </source>
</evidence>
<feature type="signal peptide" evidence="1">
    <location>
        <begin position="1"/>
        <end position="21"/>
    </location>
</feature>